<protein>
    <submittedName>
        <fullName evidence="2">AzlD domain-containing protein</fullName>
    </submittedName>
</protein>
<proteinExistence type="predicted"/>
<keyword evidence="1" id="KW-1133">Transmembrane helix</keyword>
<dbReference type="InterPro" id="IPR008407">
    <property type="entry name" value="Brnchd-chn_aa_trnsp_AzlD"/>
</dbReference>
<evidence type="ECO:0000313" key="3">
    <source>
        <dbReference type="Proteomes" id="UP001236415"/>
    </source>
</evidence>
<dbReference type="Proteomes" id="UP001236415">
    <property type="component" value="Chromosome"/>
</dbReference>
<feature type="transmembrane region" description="Helical" evidence="1">
    <location>
        <begin position="7"/>
        <end position="29"/>
    </location>
</feature>
<keyword evidence="1" id="KW-0472">Membrane</keyword>
<feature type="transmembrane region" description="Helical" evidence="1">
    <location>
        <begin position="91"/>
        <end position="106"/>
    </location>
</feature>
<dbReference type="RefSeq" id="WP_285742245.1">
    <property type="nucleotide sequence ID" value="NZ_CP127162.1"/>
</dbReference>
<accession>A0ABY8WY94</accession>
<keyword evidence="1" id="KW-0812">Transmembrane</keyword>
<reference evidence="2 3" key="1">
    <citation type="submission" date="2023-06" db="EMBL/GenBank/DDBJ databases">
        <title>Paenibacillus polygonum sp. nov., an endophytic bacterium, isolated from Polygonum lapathifolium L. in Nanji Wetland National Nature Reserve, South of Poyang Lake, Jiangxi Province, China.</title>
        <authorList>
            <person name="Yu Z."/>
        </authorList>
    </citation>
    <scope>NUCLEOTIDE SEQUENCE [LARGE SCALE GENOMIC DNA]</scope>
    <source>
        <strain evidence="2 3">C31</strain>
    </source>
</reference>
<keyword evidence="3" id="KW-1185">Reference proteome</keyword>
<name>A0ABY8WY94_9BACL</name>
<dbReference type="Pfam" id="PF05437">
    <property type="entry name" value="AzlD"/>
    <property type="match status" value="1"/>
</dbReference>
<evidence type="ECO:0000256" key="1">
    <source>
        <dbReference type="SAM" id="Phobius"/>
    </source>
</evidence>
<sequence>MTISMNMIWLILGCMIVTLLPRIIPFIFVRSVQMPEVVLKWLSYIPVCILTALVTESMLQDTGSLLRFNWHVVIALIPSVITAIWTKSLSLTVIIGVVCMALLRFIM</sequence>
<feature type="transmembrane region" description="Helical" evidence="1">
    <location>
        <begin position="41"/>
        <end position="59"/>
    </location>
</feature>
<feature type="transmembrane region" description="Helical" evidence="1">
    <location>
        <begin position="68"/>
        <end position="85"/>
    </location>
</feature>
<dbReference type="EMBL" id="CP127162">
    <property type="protein sequence ID" value="WIV17628.1"/>
    <property type="molecule type" value="Genomic_DNA"/>
</dbReference>
<organism evidence="2 3">
    <name type="scientific">Paenibacillus polygoni</name>
    <dbReference type="NCBI Taxonomy" id="3050112"/>
    <lineage>
        <taxon>Bacteria</taxon>
        <taxon>Bacillati</taxon>
        <taxon>Bacillota</taxon>
        <taxon>Bacilli</taxon>
        <taxon>Bacillales</taxon>
        <taxon>Paenibacillaceae</taxon>
        <taxon>Paenibacillus</taxon>
    </lineage>
</organism>
<gene>
    <name evidence="2" type="ORF">QPK24_14470</name>
</gene>
<evidence type="ECO:0000313" key="2">
    <source>
        <dbReference type="EMBL" id="WIV17628.1"/>
    </source>
</evidence>